<sequence length="322" mass="35088">MPWSSISENFAATERHIAHEGTVYDSITCTTVNQKEVFGVSPDWSPWALRGLDFSLNLFTALVLRLAYLGVRGLTESFDFLLGADEQSVINRTPSMTAVGDKDIRDCNTTLPLSADDIADQIDRIVRKSNRMFRHLLMELSHIQGEYELEVQHISFGGQLNDDHESAHWEASQTREPTARETTVNFGDGAGHTEDAVTQATDHQVNVRKIKFYGGQGASGGRGVLGWGGSGGRGEGASLNAAIVNVETLNQNQPKLLWAAVPGQLGAGLVAGLVPRYLPGNSDLQPQSSAICVHELLHIFTSIPLLLLILKLLLRSRLGFAF</sequence>
<name>A0AAD7AV03_9AGAR</name>
<protein>
    <submittedName>
        <fullName evidence="1">Uncharacterized protein</fullName>
    </submittedName>
</protein>
<dbReference type="Proteomes" id="UP001218218">
    <property type="component" value="Unassembled WGS sequence"/>
</dbReference>
<reference evidence="1" key="1">
    <citation type="submission" date="2023-03" db="EMBL/GenBank/DDBJ databases">
        <title>Massive genome expansion in bonnet fungi (Mycena s.s.) driven by repeated elements and novel gene families across ecological guilds.</title>
        <authorList>
            <consortium name="Lawrence Berkeley National Laboratory"/>
            <person name="Harder C.B."/>
            <person name="Miyauchi S."/>
            <person name="Viragh M."/>
            <person name="Kuo A."/>
            <person name="Thoen E."/>
            <person name="Andreopoulos B."/>
            <person name="Lu D."/>
            <person name="Skrede I."/>
            <person name="Drula E."/>
            <person name="Henrissat B."/>
            <person name="Morin E."/>
            <person name="Kohler A."/>
            <person name="Barry K."/>
            <person name="LaButti K."/>
            <person name="Morin E."/>
            <person name="Salamov A."/>
            <person name="Lipzen A."/>
            <person name="Mereny Z."/>
            <person name="Hegedus B."/>
            <person name="Baldrian P."/>
            <person name="Stursova M."/>
            <person name="Weitz H."/>
            <person name="Taylor A."/>
            <person name="Grigoriev I.V."/>
            <person name="Nagy L.G."/>
            <person name="Martin F."/>
            <person name="Kauserud H."/>
        </authorList>
    </citation>
    <scope>NUCLEOTIDE SEQUENCE</scope>
    <source>
        <strain evidence="1">CBHHK002</strain>
    </source>
</reference>
<gene>
    <name evidence="1" type="ORF">DFH08DRAFT_982692</name>
</gene>
<evidence type="ECO:0000313" key="2">
    <source>
        <dbReference type="Proteomes" id="UP001218218"/>
    </source>
</evidence>
<comment type="caution">
    <text evidence="1">The sequence shown here is derived from an EMBL/GenBank/DDBJ whole genome shotgun (WGS) entry which is preliminary data.</text>
</comment>
<dbReference type="AlphaFoldDB" id="A0AAD7AV03"/>
<keyword evidence="2" id="KW-1185">Reference proteome</keyword>
<accession>A0AAD7AV03</accession>
<proteinExistence type="predicted"/>
<evidence type="ECO:0000313" key="1">
    <source>
        <dbReference type="EMBL" id="KAJ7368536.1"/>
    </source>
</evidence>
<dbReference type="EMBL" id="JARIHO010000001">
    <property type="protein sequence ID" value="KAJ7368536.1"/>
    <property type="molecule type" value="Genomic_DNA"/>
</dbReference>
<organism evidence="1 2">
    <name type="scientific">Mycena albidolilacea</name>
    <dbReference type="NCBI Taxonomy" id="1033008"/>
    <lineage>
        <taxon>Eukaryota</taxon>
        <taxon>Fungi</taxon>
        <taxon>Dikarya</taxon>
        <taxon>Basidiomycota</taxon>
        <taxon>Agaricomycotina</taxon>
        <taxon>Agaricomycetes</taxon>
        <taxon>Agaricomycetidae</taxon>
        <taxon>Agaricales</taxon>
        <taxon>Marasmiineae</taxon>
        <taxon>Mycenaceae</taxon>
        <taxon>Mycena</taxon>
    </lineage>
</organism>